<dbReference type="InterPro" id="IPR039421">
    <property type="entry name" value="Type_1_exporter"/>
</dbReference>
<evidence type="ECO:0000256" key="2">
    <source>
        <dbReference type="ARBA" id="ARBA00022692"/>
    </source>
</evidence>
<name>A0A2H1K7C1_BREAU</name>
<dbReference type="InterPro" id="IPR011527">
    <property type="entry name" value="ABC1_TM_dom"/>
</dbReference>
<dbReference type="InterPro" id="IPR027417">
    <property type="entry name" value="P-loop_NTPase"/>
</dbReference>
<evidence type="ECO:0000259" key="8">
    <source>
        <dbReference type="PROSITE" id="PS50893"/>
    </source>
</evidence>
<comment type="subcellular location">
    <subcellularLocation>
        <location evidence="1">Cell membrane</location>
        <topology evidence="1">Multi-pass membrane protein</topology>
    </subcellularLocation>
</comment>
<evidence type="ECO:0000313" key="10">
    <source>
        <dbReference type="EMBL" id="SMX95630.1"/>
    </source>
</evidence>
<keyword evidence="5 7" id="KW-1133">Transmembrane helix</keyword>
<evidence type="ECO:0000313" key="11">
    <source>
        <dbReference type="Proteomes" id="UP000234300"/>
    </source>
</evidence>
<sequence>MNTRRFPKPYTVANAIRIAFLSTAFGCLRRVKFTLAVAVSFVAVVAGVVAPVFLGIALDIVLKQFGGYRLSTIGGASSVGDASPLWSWGFGVVDSLSKIVGSRSGVVEFYSDLVAALCIALFMFLLSAAFEWVSNLLMNDLAASLLGDLRKRASRKLFGLSPSRIDELQPGDSLSLFVNDLDHLSKVIAESVPQLVKSLFITFTLLLVMSLLSWILALIVLVLAIFAGLYSRFVIQRSQKWFAMNWSAVASCSSVVQDSVAEHEVVRVHGLEPLLERRYSTLTFRQYNSAFRGRLWSESTPVVVQFLNSLSFVCVVGLGLFLISLNMISVGIVQTFVQYSRQFSQPMLYLAGMSSDLQSALACSDRVRRFLSNSSTVLVDSCSVQSHGGLAVELDRVEFCYDSGSSFCVDVSMRLERGRTYGLVGDTGSGKSTLGKLLAGFYSPSRGAVVIGGSNIAQPRMHSASGRILYLPQDYWLALGSLRDNVSYGCPGSTFSSVASAIDACGLQRLSDSLPCGMDSTLSDDDQRISNGQRQLIAVSRVSLVKPGLLILDESTSRLDAATEADVLGVINRQHPKATKVIIAHRLSSLKSVDKIFVLSEGSVIESGSHESLLARGGHYSELFAAGTID</sequence>
<proteinExistence type="predicted"/>
<accession>A0A2H1K7C1</accession>
<dbReference type="InterPro" id="IPR003439">
    <property type="entry name" value="ABC_transporter-like_ATP-bd"/>
</dbReference>
<dbReference type="AlphaFoldDB" id="A0A2H1K7C1"/>
<dbReference type="SUPFAM" id="SSF52540">
    <property type="entry name" value="P-loop containing nucleoside triphosphate hydrolases"/>
    <property type="match status" value="1"/>
</dbReference>
<feature type="domain" description="ABC transmembrane type-1" evidence="9">
    <location>
        <begin position="35"/>
        <end position="359"/>
    </location>
</feature>
<protein>
    <submittedName>
        <fullName evidence="10">ATP-binding cassette, subfamily B</fullName>
    </submittedName>
</protein>
<keyword evidence="3" id="KW-0547">Nucleotide-binding</keyword>
<dbReference type="GO" id="GO:0005886">
    <property type="term" value="C:plasma membrane"/>
    <property type="evidence" value="ECO:0007669"/>
    <property type="project" value="UniProtKB-SubCell"/>
</dbReference>
<evidence type="ECO:0000256" key="4">
    <source>
        <dbReference type="ARBA" id="ARBA00022840"/>
    </source>
</evidence>
<dbReference type="Proteomes" id="UP000234300">
    <property type="component" value="Unassembled WGS sequence"/>
</dbReference>
<dbReference type="GO" id="GO:0140359">
    <property type="term" value="F:ABC-type transporter activity"/>
    <property type="evidence" value="ECO:0007669"/>
    <property type="project" value="InterPro"/>
</dbReference>
<evidence type="ECO:0000256" key="7">
    <source>
        <dbReference type="SAM" id="Phobius"/>
    </source>
</evidence>
<dbReference type="PANTHER" id="PTHR24221:SF608">
    <property type="entry name" value="ABC TRANSPORTER, ATP-BINDING PROTEIN"/>
    <property type="match status" value="1"/>
</dbReference>
<dbReference type="Gene3D" id="3.40.50.300">
    <property type="entry name" value="P-loop containing nucleotide triphosphate hydrolases"/>
    <property type="match status" value="1"/>
</dbReference>
<evidence type="ECO:0000259" key="9">
    <source>
        <dbReference type="PROSITE" id="PS50929"/>
    </source>
</evidence>
<dbReference type="GO" id="GO:0034040">
    <property type="term" value="F:ATPase-coupled lipid transmembrane transporter activity"/>
    <property type="evidence" value="ECO:0007669"/>
    <property type="project" value="TreeGrafter"/>
</dbReference>
<dbReference type="SMART" id="SM00382">
    <property type="entry name" value="AAA"/>
    <property type="match status" value="1"/>
</dbReference>
<keyword evidence="6 7" id="KW-0472">Membrane</keyword>
<evidence type="ECO:0000256" key="3">
    <source>
        <dbReference type="ARBA" id="ARBA00022741"/>
    </source>
</evidence>
<keyword evidence="2 7" id="KW-0812">Transmembrane</keyword>
<reference evidence="10 11" key="1">
    <citation type="submission" date="2017-03" db="EMBL/GenBank/DDBJ databases">
        <authorList>
            <person name="Afonso C.L."/>
            <person name="Miller P.J."/>
            <person name="Scott M.A."/>
            <person name="Spackman E."/>
            <person name="Goraichik I."/>
            <person name="Dimitrov K.M."/>
            <person name="Suarez D.L."/>
            <person name="Swayne D.E."/>
        </authorList>
    </citation>
    <scope>NUCLEOTIDE SEQUENCE [LARGE SCALE GENOMIC DNA]</scope>
    <source>
        <strain evidence="11">8(6)</strain>
    </source>
</reference>
<dbReference type="Gene3D" id="1.20.1560.10">
    <property type="entry name" value="ABC transporter type 1, transmembrane domain"/>
    <property type="match status" value="1"/>
</dbReference>
<dbReference type="Pfam" id="PF00005">
    <property type="entry name" value="ABC_tran"/>
    <property type="match status" value="1"/>
</dbReference>
<feature type="transmembrane region" description="Helical" evidence="7">
    <location>
        <begin position="37"/>
        <end position="62"/>
    </location>
</feature>
<feature type="domain" description="ABC transporter" evidence="8">
    <location>
        <begin position="392"/>
        <end position="626"/>
    </location>
</feature>
<keyword evidence="4 10" id="KW-0067">ATP-binding</keyword>
<dbReference type="EMBL" id="FXZI01000009">
    <property type="protein sequence ID" value="SMX95630.1"/>
    <property type="molecule type" value="Genomic_DNA"/>
</dbReference>
<evidence type="ECO:0000256" key="1">
    <source>
        <dbReference type="ARBA" id="ARBA00004651"/>
    </source>
</evidence>
<dbReference type="InterPro" id="IPR003593">
    <property type="entry name" value="AAA+_ATPase"/>
</dbReference>
<evidence type="ECO:0000256" key="6">
    <source>
        <dbReference type="ARBA" id="ARBA00023136"/>
    </source>
</evidence>
<dbReference type="PANTHER" id="PTHR24221">
    <property type="entry name" value="ATP-BINDING CASSETTE SUB-FAMILY B"/>
    <property type="match status" value="1"/>
</dbReference>
<dbReference type="CDD" id="cd18547">
    <property type="entry name" value="ABC_6TM_Tm288_like"/>
    <property type="match status" value="1"/>
</dbReference>
<dbReference type="InterPro" id="IPR036640">
    <property type="entry name" value="ABC1_TM_sf"/>
</dbReference>
<gene>
    <name evidence="10" type="ORF">BAURA86_02483</name>
</gene>
<dbReference type="PROSITE" id="PS50929">
    <property type="entry name" value="ABC_TM1F"/>
    <property type="match status" value="1"/>
</dbReference>
<organism evidence="10 11">
    <name type="scientific">Brevibacterium aurantiacum</name>
    <dbReference type="NCBI Taxonomy" id="273384"/>
    <lineage>
        <taxon>Bacteria</taxon>
        <taxon>Bacillati</taxon>
        <taxon>Actinomycetota</taxon>
        <taxon>Actinomycetes</taxon>
        <taxon>Micrococcales</taxon>
        <taxon>Brevibacteriaceae</taxon>
        <taxon>Brevibacterium</taxon>
    </lineage>
</organism>
<dbReference type="GO" id="GO:0005524">
    <property type="term" value="F:ATP binding"/>
    <property type="evidence" value="ECO:0007669"/>
    <property type="project" value="UniProtKB-KW"/>
</dbReference>
<dbReference type="SUPFAM" id="SSF90123">
    <property type="entry name" value="ABC transporter transmembrane region"/>
    <property type="match status" value="1"/>
</dbReference>
<dbReference type="Pfam" id="PF00664">
    <property type="entry name" value="ABC_membrane"/>
    <property type="match status" value="1"/>
</dbReference>
<feature type="transmembrane region" description="Helical" evidence="7">
    <location>
        <begin position="109"/>
        <end position="130"/>
    </location>
</feature>
<evidence type="ECO:0000256" key="5">
    <source>
        <dbReference type="ARBA" id="ARBA00022989"/>
    </source>
</evidence>
<feature type="transmembrane region" description="Helical" evidence="7">
    <location>
        <begin position="200"/>
        <end position="230"/>
    </location>
</feature>
<dbReference type="PROSITE" id="PS50893">
    <property type="entry name" value="ABC_TRANSPORTER_2"/>
    <property type="match status" value="1"/>
</dbReference>
<dbReference type="GO" id="GO:0016887">
    <property type="term" value="F:ATP hydrolysis activity"/>
    <property type="evidence" value="ECO:0007669"/>
    <property type="project" value="InterPro"/>
</dbReference>